<gene>
    <name evidence="2" type="ORF">CDQ92_00085</name>
</gene>
<organism evidence="2 3">
    <name type="scientific">Sphingopyxis bauzanensis</name>
    <dbReference type="NCBI Taxonomy" id="651663"/>
    <lineage>
        <taxon>Bacteria</taxon>
        <taxon>Pseudomonadati</taxon>
        <taxon>Pseudomonadota</taxon>
        <taxon>Alphaproteobacteria</taxon>
        <taxon>Sphingomonadales</taxon>
        <taxon>Sphingomonadaceae</taxon>
        <taxon>Sphingopyxis</taxon>
    </lineage>
</organism>
<dbReference type="PANTHER" id="PTHR33933">
    <property type="entry name" value="NUCLEOTIDYLTRANSFERASE"/>
    <property type="match status" value="1"/>
</dbReference>
<comment type="caution">
    <text evidence="2">The sequence shown here is derived from an EMBL/GenBank/DDBJ whole genome shotgun (WGS) entry which is preliminary data.</text>
</comment>
<accession>A0A246JZI6</accession>
<dbReference type="SUPFAM" id="SSF81301">
    <property type="entry name" value="Nucleotidyltransferase"/>
    <property type="match status" value="1"/>
</dbReference>
<dbReference type="Gene3D" id="3.30.460.10">
    <property type="entry name" value="Beta Polymerase, domain 2"/>
    <property type="match status" value="1"/>
</dbReference>
<reference evidence="2 3" key="1">
    <citation type="journal article" date="2010" name="Int. J. Syst. Evol. Microbiol.">
        <title>Sphingopyxis bauzanensis sp. nov., a psychrophilic bacterium isolated from soil.</title>
        <authorList>
            <person name="Zhang D.C."/>
            <person name="Liu H.C."/>
            <person name="Xin Y.H."/>
            <person name="Zhou Y.G."/>
            <person name="Schinner F."/>
            <person name="Margesin R."/>
        </authorList>
    </citation>
    <scope>NUCLEOTIDE SEQUENCE [LARGE SCALE GENOMIC DNA]</scope>
    <source>
        <strain evidence="2 3">DSM 22271</strain>
    </source>
</reference>
<dbReference type="InterPro" id="IPR052548">
    <property type="entry name" value="Type_VII_TA_antitoxin"/>
</dbReference>
<dbReference type="SMART" id="SM00748">
    <property type="entry name" value="HEPN"/>
    <property type="match status" value="1"/>
</dbReference>
<dbReference type="AlphaFoldDB" id="A0A246JZI6"/>
<dbReference type="OrthoDB" id="7442530at2"/>
<evidence type="ECO:0000259" key="1">
    <source>
        <dbReference type="SMART" id="SM00748"/>
    </source>
</evidence>
<dbReference type="EMBL" id="NISK01000001">
    <property type="protein sequence ID" value="OWQ98666.1"/>
    <property type="molecule type" value="Genomic_DNA"/>
</dbReference>
<protein>
    <submittedName>
        <fullName evidence="2">Nucleotidyltransferase</fullName>
    </submittedName>
</protein>
<dbReference type="InterPro" id="IPR007842">
    <property type="entry name" value="HEPN_dom"/>
</dbReference>
<name>A0A246JZI6_9SPHN</name>
<dbReference type="GO" id="GO:0016740">
    <property type="term" value="F:transferase activity"/>
    <property type="evidence" value="ECO:0007669"/>
    <property type="project" value="UniProtKB-KW"/>
</dbReference>
<dbReference type="RefSeq" id="WP_088438992.1">
    <property type="nucleotide sequence ID" value="NZ_BMMC01000020.1"/>
</dbReference>
<evidence type="ECO:0000313" key="3">
    <source>
        <dbReference type="Proteomes" id="UP000197361"/>
    </source>
</evidence>
<proteinExistence type="predicted"/>
<keyword evidence="3" id="KW-1185">Reference proteome</keyword>
<feature type="domain" description="HEPN" evidence="1">
    <location>
        <begin position="171"/>
        <end position="295"/>
    </location>
</feature>
<dbReference type="Gene3D" id="1.20.120.330">
    <property type="entry name" value="Nucleotidyltransferases domain 2"/>
    <property type="match status" value="1"/>
</dbReference>
<sequence>MRSDISHLPAKNQRELEQIVRAIFEEFEDAHKLASGDRKAGRILKVILYGSIARGEGIYEPQTAKGYVSDYDILVIVNQDELAETEHWTHLEDRFSRDHVILGRLRHPVSLIVHTLQQVNNNLAEGRFFFLDVVKDGIALYQADDGELATPKPKRPADAFKLAREYYEEWFPSAGAFYKMFELALAEGTSQVFLKNAAFQLHQTTERLYHTLLLTCTFYTSHSHNIENLRKQGRRIDARLVFVWPDDTKDARRRFSLLKEAYVKARYSKHYRIEADDLAWLGERVQELSAIVQQVCAEHLAALERAVSGEKEKPTPSAP</sequence>
<keyword evidence="2" id="KW-0808">Transferase</keyword>
<dbReference type="Proteomes" id="UP000197361">
    <property type="component" value="Unassembled WGS sequence"/>
</dbReference>
<dbReference type="CDD" id="cd05403">
    <property type="entry name" value="NT_KNTase_like"/>
    <property type="match status" value="1"/>
</dbReference>
<evidence type="ECO:0000313" key="2">
    <source>
        <dbReference type="EMBL" id="OWQ98666.1"/>
    </source>
</evidence>
<dbReference type="InterPro" id="IPR043519">
    <property type="entry name" value="NT_sf"/>
</dbReference>
<dbReference type="PANTHER" id="PTHR33933:SF1">
    <property type="entry name" value="PROTEIN ADENYLYLTRANSFERASE MNTA-RELATED"/>
    <property type="match status" value="1"/>
</dbReference>